<dbReference type="EMBL" id="FOEV01000022">
    <property type="protein sequence ID" value="SER44418.1"/>
    <property type="molecule type" value="Genomic_DNA"/>
</dbReference>
<feature type="binding site" evidence="1">
    <location>
        <position position="66"/>
    </location>
    <ligand>
        <name>Mg(2+)</name>
        <dbReference type="ChEBI" id="CHEBI:18420"/>
        <label>1</label>
        <note>catalytic</note>
    </ligand>
</feature>
<name>A0A9X8MHJ3_9PSED</name>
<dbReference type="Gene3D" id="1.10.4080.10">
    <property type="entry name" value="ADP-ribosylation/Crystallin J1"/>
    <property type="match status" value="1"/>
</dbReference>
<dbReference type="PANTHER" id="PTHR16222">
    <property type="entry name" value="ADP-RIBOSYLGLYCOHYDROLASE"/>
    <property type="match status" value="1"/>
</dbReference>
<organism evidence="3 4">
    <name type="scientific">Pseudomonas lutea</name>
    <dbReference type="NCBI Taxonomy" id="243924"/>
    <lineage>
        <taxon>Bacteria</taxon>
        <taxon>Pseudomonadati</taxon>
        <taxon>Pseudomonadota</taxon>
        <taxon>Gammaproteobacteria</taxon>
        <taxon>Pseudomonadales</taxon>
        <taxon>Pseudomonadaceae</taxon>
        <taxon>Pseudomonas</taxon>
    </lineage>
</organism>
<protein>
    <submittedName>
        <fullName evidence="3">ADP-ribosylglycohydrolase</fullName>
    </submittedName>
</protein>
<keyword evidence="1" id="KW-0479">Metal-binding</keyword>
<dbReference type="PANTHER" id="PTHR16222:SF35">
    <property type="entry name" value="ADP-RIBOSYLGLYCOHYDROLASE"/>
    <property type="match status" value="1"/>
</dbReference>
<dbReference type="GO" id="GO:0046872">
    <property type="term" value="F:metal ion binding"/>
    <property type="evidence" value="ECO:0007669"/>
    <property type="project" value="UniProtKB-KW"/>
</dbReference>
<feature type="binding site" evidence="2">
    <location>
        <position position="341"/>
    </location>
    <ligand>
        <name>Mg(2+)</name>
        <dbReference type="ChEBI" id="CHEBI:18420"/>
        <label>1</label>
    </ligand>
</feature>
<feature type="binding site" evidence="2">
    <location>
        <position position="544"/>
    </location>
    <ligand>
        <name>Mg(2+)</name>
        <dbReference type="ChEBI" id="CHEBI:18420"/>
        <label>1</label>
    </ligand>
</feature>
<evidence type="ECO:0000256" key="1">
    <source>
        <dbReference type="PIRSR" id="PIRSR600760-2"/>
    </source>
</evidence>
<reference evidence="3 4" key="1">
    <citation type="submission" date="2016-10" db="EMBL/GenBank/DDBJ databases">
        <authorList>
            <person name="Varghese N."/>
            <person name="Submissions S."/>
        </authorList>
    </citation>
    <scope>NUCLEOTIDE SEQUENCE [LARGE SCALE GENOMIC DNA]</scope>
    <source>
        <strain evidence="3 4">LMG 21974</strain>
    </source>
</reference>
<dbReference type="Pfam" id="PF00459">
    <property type="entry name" value="Inositol_P"/>
    <property type="match status" value="1"/>
</dbReference>
<sequence length="604" mass="65147">MQRQDLSELLDKVIALVETAGERLIEEWQRDGGPRGMDDKAEIDEELEVFFQEELPELLEADFWGEETLPHLSGNPYCWVVDPHDGTRDFLYGLPGSSISVALLYHQVPVLGVVYAPISPDRGKDCIAWAEGLPYLLRNREPLKVNLSKRELGHDSIIFLSAAAAKKPYVNAELCEPARFIAMPSIAYRLARAAAGDGICGVSLVGLSAHDVAGGHALLRGAGGVLVDQHGYEVNYQDMERVSVHCFGGAPDACAELLQRPWNQVYSTPTTSSRRPIGSPTFPRLTMMQRAQGCLAGLLAGDNLGAQVEFMSSARIALRCETQPLIMEDGGAWNIQAGQPTDDGELALALARSLVSSGTYNVEAAAKAYVEWVHSSPFDVGNTIRQALLGPLRHPDLSVAEACRLAASPNSQANGALMRVAPIGIAACGRPDLAAAWARQDALLTHPHPVCLEANAAYAAAIAAGVQGYTRKEMFEAAMDVLDHSPSAEIVKECLLSAEDGYMPEDYMEHMGWVLIALQNAFCHLMAGHGVEKAVVESALQGGDTDTNACITGALIGAADGIKGINKNWLLHLQACRPHKDSLTPRLLCYWPDDFLKLSKALLA</sequence>
<dbReference type="AlphaFoldDB" id="A0A9X8MHJ3"/>
<feature type="binding site" evidence="2">
    <location>
        <position position="342"/>
    </location>
    <ligand>
        <name>Mg(2+)</name>
        <dbReference type="ChEBI" id="CHEBI:18420"/>
        <label>1</label>
    </ligand>
</feature>
<dbReference type="GeneID" id="300270096"/>
<keyword evidence="1" id="KW-0460">Magnesium</keyword>
<dbReference type="Proteomes" id="UP000183210">
    <property type="component" value="Unassembled WGS sequence"/>
</dbReference>
<dbReference type="InterPro" id="IPR000760">
    <property type="entry name" value="Inositol_monophosphatase-like"/>
</dbReference>
<feature type="binding site" evidence="1">
    <location>
        <position position="211"/>
    </location>
    <ligand>
        <name>Mg(2+)</name>
        <dbReference type="ChEBI" id="CHEBI:18420"/>
        <label>1</label>
        <note>catalytic</note>
    </ligand>
</feature>
<dbReference type="InterPro" id="IPR036705">
    <property type="entry name" value="Ribosyl_crysJ1_sf"/>
</dbReference>
<gene>
    <name evidence="3" type="ORF">SAMN05216409_12218</name>
</gene>
<dbReference type="Gene3D" id="3.30.540.10">
    <property type="entry name" value="Fructose-1,6-Bisphosphatase, subunit A, domain 1"/>
    <property type="match status" value="1"/>
</dbReference>
<feature type="binding site" evidence="2">
    <location>
        <position position="343"/>
    </location>
    <ligand>
        <name>Mg(2+)</name>
        <dbReference type="ChEBI" id="CHEBI:18420"/>
        <label>1</label>
    </ligand>
</feature>
<comment type="caution">
    <text evidence="3">The sequence shown here is derived from an EMBL/GenBank/DDBJ whole genome shotgun (WGS) entry which is preliminary data.</text>
</comment>
<dbReference type="SUPFAM" id="SSF101478">
    <property type="entry name" value="ADP-ribosylglycohydrolase"/>
    <property type="match status" value="1"/>
</dbReference>
<dbReference type="Pfam" id="PF03747">
    <property type="entry name" value="ADP_ribosyl_GH"/>
    <property type="match status" value="1"/>
</dbReference>
<dbReference type="PRINTS" id="PR00377">
    <property type="entry name" value="IMPHPHTASES"/>
</dbReference>
<dbReference type="SUPFAM" id="SSF56655">
    <property type="entry name" value="Carbohydrate phosphatase"/>
    <property type="match status" value="1"/>
</dbReference>
<feature type="binding site" evidence="2">
    <location>
        <position position="547"/>
    </location>
    <ligand>
        <name>Mg(2+)</name>
        <dbReference type="ChEBI" id="CHEBI:18420"/>
        <label>1</label>
    </ligand>
</feature>
<evidence type="ECO:0000313" key="4">
    <source>
        <dbReference type="Proteomes" id="UP000183210"/>
    </source>
</evidence>
<dbReference type="InterPro" id="IPR005502">
    <property type="entry name" value="Ribosyl_crysJ1"/>
</dbReference>
<evidence type="ECO:0000313" key="3">
    <source>
        <dbReference type="EMBL" id="SER44418.1"/>
    </source>
</evidence>
<proteinExistence type="predicted"/>
<evidence type="ECO:0000256" key="2">
    <source>
        <dbReference type="PIRSR" id="PIRSR605502-1"/>
    </source>
</evidence>
<feature type="binding site" evidence="2">
    <location>
        <position position="546"/>
    </location>
    <ligand>
        <name>Mg(2+)</name>
        <dbReference type="ChEBI" id="CHEBI:18420"/>
        <label>1</label>
    </ligand>
</feature>
<dbReference type="Gene3D" id="3.40.190.80">
    <property type="match status" value="1"/>
</dbReference>
<feature type="binding site" evidence="1">
    <location>
        <position position="82"/>
    </location>
    <ligand>
        <name>Mg(2+)</name>
        <dbReference type="ChEBI" id="CHEBI:18420"/>
        <label>1</label>
        <note>catalytic</note>
    </ligand>
</feature>
<dbReference type="RefSeq" id="WP_159435131.1">
    <property type="nucleotide sequence ID" value="NZ_FOEV01000022.1"/>
</dbReference>
<comment type="cofactor">
    <cofactor evidence="2">
        <name>Mg(2+)</name>
        <dbReference type="ChEBI" id="CHEBI:18420"/>
    </cofactor>
    <text evidence="2">Binds 2 magnesium ions per subunit.</text>
</comment>
<dbReference type="InterPro" id="IPR050792">
    <property type="entry name" value="ADP-ribosylglycohydrolase"/>
</dbReference>
<accession>A0A9X8MHJ3</accession>
<feature type="binding site" evidence="1">
    <location>
        <position position="85"/>
    </location>
    <ligand>
        <name>Mg(2+)</name>
        <dbReference type="ChEBI" id="CHEBI:18420"/>
        <label>1</label>
        <note>catalytic</note>
    </ligand>
</feature>